<dbReference type="Gene3D" id="3.20.20.70">
    <property type="entry name" value="Aldolase class I"/>
    <property type="match status" value="1"/>
</dbReference>
<evidence type="ECO:0000313" key="1">
    <source>
        <dbReference type="EMBL" id="SVB68555.1"/>
    </source>
</evidence>
<evidence type="ECO:0008006" key="2">
    <source>
        <dbReference type="Google" id="ProtNLM"/>
    </source>
</evidence>
<protein>
    <recommendedName>
        <fullName evidence="2">Orotidine-5'-phosphate decarboxylase</fullName>
    </recommendedName>
</protein>
<reference evidence="1" key="1">
    <citation type="submission" date="2018-05" db="EMBL/GenBank/DDBJ databases">
        <authorList>
            <person name="Lanie J.A."/>
            <person name="Ng W.-L."/>
            <person name="Kazmierczak K.M."/>
            <person name="Andrzejewski T.M."/>
            <person name="Davidsen T.M."/>
            <person name="Wayne K.J."/>
            <person name="Tettelin H."/>
            <person name="Glass J.I."/>
            <person name="Rusch D."/>
            <person name="Podicherti R."/>
            <person name="Tsui H.-C.T."/>
            <person name="Winkler M.E."/>
        </authorList>
    </citation>
    <scope>NUCLEOTIDE SEQUENCE</scope>
</reference>
<feature type="non-terminal residue" evidence="1">
    <location>
        <position position="61"/>
    </location>
</feature>
<dbReference type="EMBL" id="UINC01052803">
    <property type="protein sequence ID" value="SVB68555.1"/>
    <property type="molecule type" value="Genomic_DNA"/>
</dbReference>
<dbReference type="AlphaFoldDB" id="A0A382G198"/>
<organism evidence="1">
    <name type="scientific">marine metagenome</name>
    <dbReference type="NCBI Taxonomy" id="408172"/>
    <lineage>
        <taxon>unclassified sequences</taxon>
        <taxon>metagenomes</taxon>
        <taxon>ecological metagenomes</taxon>
    </lineage>
</organism>
<name>A0A382G198_9ZZZZ</name>
<sequence length="61" mass="6608">MISFNNRLKKHIADLSSYLCIGLDISPKSLGSSCSLSQCIDHSNRVIDATIDLAAAFKPNL</sequence>
<accession>A0A382G198</accession>
<proteinExistence type="predicted"/>
<gene>
    <name evidence="1" type="ORF">METZ01_LOCUS221409</name>
</gene>
<dbReference type="InterPro" id="IPR013785">
    <property type="entry name" value="Aldolase_TIM"/>
</dbReference>